<comment type="caution">
    <text evidence="1">The sequence shown here is derived from an EMBL/GenBank/DDBJ whole genome shotgun (WGS) entry which is preliminary data.</text>
</comment>
<dbReference type="Proteomes" id="UP000315400">
    <property type="component" value="Unassembled WGS sequence"/>
</dbReference>
<name>A0A540VQ06_9GAMM</name>
<evidence type="ECO:0000313" key="1">
    <source>
        <dbReference type="EMBL" id="TQE98851.1"/>
    </source>
</evidence>
<proteinExistence type="predicted"/>
<sequence length="97" mass="10486">MPKTSPGKIMEHLDARVGHGADTDAFIKPLLRTFGVQSASLHRTDRNIPVRHTAGGQFTPRDAVNVASYLLLAYRQHSPCVAGAAVGVRCPNGWRPV</sequence>
<organism evidence="1 2">
    <name type="scientific">Spiribacter salinus</name>
    <dbReference type="NCBI Taxonomy" id="1335746"/>
    <lineage>
        <taxon>Bacteria</taxon>
        <taxon>Pseudomonadati</taxon>
        <taxon>Pseudomonadota</taxon>
        <taxon>Gammaproteobacteria</taxon>
        <taxon>Chromatiales</taxon>
        <taxon>Ectothiorhodospiraceae</taxon>
        <taxon>Spiribacter</taxon>
    </lineage>
</organism>
<gene>
    <name evidence="1" type="ORF">FKY71_11675</name>
</gene>
<dbReference type="AlphaFoldDB" id="A0A540VQ06"/>
<protein>
    <submittedName>
        <fullName evidence="1">Uncharacterized protein</fullName>
    </submittedName>
</protein>
<accession>A0A540VQ06</accession>
<reference evidence="1 2" key="1">
    <citation type="submission" date="2019-06" db="EMBL/GenBank/DDBJ databases">
        <title>Metagenome assembled Genome of Spiribacter salinus SL48-SHIP from the microbial mat of Salt Lake 48 (Novosibirsk region, Russia).</title>
        <authorList>
            <person name="Shipova A."/>
            <person name="Rozanov A.S."/>
            <person name="Bryanskaya A.V."/>
            <person name="Peltek S.E."/>
        </authorList>
    </citation>
    <scope>NUCLEOTIDE SEQUENCE [LARGE SCALE GENOMIC DNA]</scope>
    <source>
        <strain evidence="1">SL48-SHIP-2</strain>
    </source>
</reference>
<dbReference type="EMBL" id="VIFK01000125">
    <property type="protein sequence ID" value="TQE98851.1"/>
    <property type="molecule type" value="Genomic_DNA"/>
</dbReference>
<evidence type="ECO:0000313" key="2">
    <source>
        <dbReference type="Proteomes" id="UP000315400"/>
    </source>
</evidence>